<evidence type="ECO:0000256" key="8">
    <source>
        <dbReference type="ARBA" id="ARBA00023242"/>
    </source>
</evidence>
<keyword evidence="7" id="KW-0804">Transcription</keyword>
<evidence type="ECO:0000313" key="12">
    <source>
        <dbReference type="Proteomes" id="UP000799538"/>
    </source>
</evidence>
<feature type="region of interest" description="Disordered" evidence="10">
    <location>
        <begin position="490"/>
        <end position="509"/>
    </location>
</feature>
<dbReference type="InterPro" id="IPR051236">
    <property type="entry name" value="HAT_RTT109-like"/>
</dbReference>
<dbReference type="Pfam" id="PF08214">
    <property type="entry name" value="HAT_KAT11"/>
    <property type="match status" value="1"/>
</dbReference>
<evidence type="ECO:0000256" key="4">
    <source>
        <dbReference type="ARBA" id="ARBA00022763"/>
    </source>
</evidence>
<dbReference type="AlphaFoldDB" id="A0A6A6G5H1"/>
<dbReference type="GO" id="GO:0032931">
    <property type="term" value="F:histone H3K56 acetyltransferase activity"/>
    <property type="evidence" value="ECO:0007669"/>
    <property type="project" value="TreeGrafter"/>
</dbReference>
<evidence type="ECO:0000313" key="11">
    <source>
        <dbReference type="EMBL" id="KAF2220650.1"/>
    </source>
</evidence>
<protein>
    <recommendedName>
        <fullName evidence="2">histone acetyltransferase</fullName>
        <ecNumber evidence="2">2.3.1.48</ecNumber>
    </recommendedName>
</protein>
<dbReference type="PANTHER" id="PTHR31571:SF2">
    <property type="entry name" value="HISTONE ACETYLTRANSFERASE RTT109"/>
    <property type="match status" value="1"/>
</dbReference>
<name>A0A6A6G5H1_9PEZI</name>
<accession>A0A6A6G5H1</accession>
<keyword evidence="8" id="KW-0539">Nucleus</keyword>
<keyword evidence="6" id="KW-0805">Transcription regulation</keyword>
<dbReference type="InterPro" id="IPR013178">
    <property type="entry name" value="Histone_AcTrfase_Rtt109/CBP"/>
</dbReference>
<feature type="compositionally biased region" description="Polar residues" evidence="10">
    <location>
        <begin position="264"/>
        <end position="273"/>
    </location>
</feature>
<evidence type="ECO:0000256" key="2">
    <source>
        <dbReference type="ARBA" id="ARBA00013184"/>
    </source>
</evidence>
<proteinExistence type="predicted"/>
<dbReference type="PANTHER" id="PTHR31571">
    <property type="entry name" value="ALTERED INHERITANCE OF MITOCHONDRIA PROTEIN 6"/>
    <property type="match status" value="1"/>
</dbReference>
<sequence>MATFGSSSESLYDRLAEKLPHGSTFTFHHISTPPTKCDPLFAPPPGRKPERTYCESHFLTVSGSKDGKRLLLFAIEVLVFTTKRSTTIFVSKADSTGCLAALQLPKGGGASLIRSTASEMLAWLVERRQRPRIRCMLSLFARAQGQYLFPRSVENKGKHVLDDRQLVKWWCKTLDPVLRRERTESTSQAYVIVPGFDKGETTTFFPPSWRQDPTSQRKWQFGHPLDIITSNPNVPPRCLVPRFPDDPKSRYLDELDEEIPDSQGGRSTASPSKKGNGMWRTVKTLSQFWDHMAFRQECSSGRMVGFIWVVFTPADVDSQIDDDNASVFSSPGSPYLGSFDMPSISEVMSQDSQSSTKSTSRERTRKPLSGAILPRAPKIKKVSSTLSVTSQPEESSFFKWPESSRGQVVLEKSDYDRIHDLLLKLDFSTDDASAQSTAKWLEEAATILGGSSKWGQEVAGKMQAVALQNGGTTNGTASQPNDLSASIVRKKRKAGDVQPDVQTREQNDTPAVNVLGAGMIRKKPKVK</sequence>
<dbReference type="SMART" id="SM01250">
    <property type="entry name" value="KAT11"/>
    <property type="match status" value="1"/>
</dbReference>
<feature type="region of interest" description="Disordered" evidence="10">
    <location>
        <begin position="256"/>
        <end position="277"/>
    </location>
</feature>
<dbReference type="InterPro" id="IPR016849">
    <property type="entry name" value="Rtt109"/>
</dbReference>
<dbReference type="OrthoDB" id="3361892at2759"/>
<evidence type="ECO:0000256" key="5">
    <source>
        <dbReference type="ARBA" id="ARBA00022990"/>
    </source>
</evidence>
<keyword evidence="5" id="KW-0007">Acetylation</keyword>
<evidence type="ECO:0000256" key="10">
    <source>
        <dbReference type="SAM" id="MobiDB-lite"/>
    </source>
</evidence>
<dbReference type="EC" id="2.3.1.48" evidence="2"/>
<dbReference type="Proteomes" id="UP000799538">
    <property type="component" value="Unassembled WGS sequence"/>
</dbReference>
<feature type="region of interest" description="Disordered" evidence="10">
    <location>
        <begin position="346"/>
        <end position="370"/>
    </location>
</feature>
<keyword evidence="3" id="KW-0808">Transferase</keyword>
<dbReference type="GO" id="GO:0006974">
    <property type="term" value="P:DNA damage response"/>
    <property type="evidence" value="ECO:0007669"/>
    <property type="project" value="UniProtKB-KW"/>
</dbReference>
<evidence type="ECO:0000256" key="9">
    <source>
        <dbReference type="ARBA" id="ARBA00048940"/>
    </source>
</evidence>
<organism evidence="11 12">
    <name type="scientific">Elsinoe ampelina</name>
    <dbReference type="NCBI Taxonomy" id="302913"/>
    <lineage>
        <taxon>Eukaryota</taxon>
        <taxon>Fungi</taxon>
        <taxon>Dikarya</taxon>
        <taxon>Ascomycota</taxon>
        <taxon>Pezizomycotina</taxon>
        <taxon>Dothideomycetes</taxon>
        <taxon>Dothideomycetidae</taxon>
        <taxon>Myriangiales</taxon>
        <taxon>Elsinoaceae</taxon>
        <taxon>Elsinoe</taxon>
    </lineage>
</organism>
<evidence type="ECO:0000256" key="1">
    <source>
        <dbReference type="ARBA" id="ARBA00004123"/>
    </source>
</evidence>
<evidence type="ECO:0000256" key="7">
    <source>
        <dbReference type="ARBA" id="ARBA00023163"/>
    </source>
</evidence>
<reference evidence="12" key="1">
    <citation type="journal article" date="2020" name="Stud. Mycol.">
        <title>101 Dothideomycetes genomes: A test case for predicting lifestyles and emergence of pathogens.</title>
        <authorList>
            <person name="Haridas S."/>
            <person name="Albert R."/>
            <person name="Binder M."/>
            <person name="Bloem J."/>
            <person name="LaButti K."/>
            <person name="Salamov A."/>
            <person name="Andreopoulos B."/>
            <person name="Baker S."/>
            <person name="Barry K."/>
            <person name="Bills G."/>
            <person name="Bluhm B."/>
            <person name="Cannon C."/>
            <person name="Castanera R."/>
            <person name="Culley D."/>
            <person name="Daum C."/>
            <person name="Ezra D."/>
            <person name="Gonzalez J."/>
            <person name="Henrissat B."/>
            <person name="Kuo A."/>
            <person name="Liang C."/>
            <person name="Lipzen A."/>
            <person name="Lutzoni F."/>
            <person name="Magnuson J."/>
            <person name="Mondo S."/>
            <person name="Nolan M."/>
            <person name="Ohm R."/>
            <person name="Pangilinan J."/>
            <person name="Park H.-J."/>
            <person name="Ramirez L."/>
            <person name="Alfaro M."/>
            <person name="Sun H."/>
            <person name="Tritt A."/>
            <person name="Yoshinaga Y."/>
            <person name="Zwiers L.-H."/>
            <person name="Turgeon B."/>
            <person name="Goodwin S."/>
            <person name="Spatafora J."/>
            <person name="Crous P."/>
            <person name="Grigoriev I."/>
        </authorList>
    </citation>
    <scope>NUCLEOTIDE SEQUENCE [LARGE SCALE GENOMIC DNA]</scope>
    <source>
        <strain evidence="12">CECT 20119</strain>
    </source>
</reference>
<comment type="catalytic activity">
    <reaction evidence="9">
        <text>L-lysyl-[histone] + acetyl-CoA = N(6)-acetyl-L-lysyl-[histone] + CoA + H(+)</text>
        <dbReference type="Rhea" id="RHEA:21992"/>
        <dbReference type="Rhea" id="RHEA-COMP:9845"/>
        <dbReference type="Rhea" id="RHEA-COMP:11338"/>
        <dbReference type="ChEBI" id="CHEBI:15378"/>
        <dbReference type="ChEBI" id="CHEBI:29969"/>
        <dbReference type="ChEBI" id="CHEBI:57287"/>
        <dbReference type="ChEBI" id="CHEBI:57288"/>
        <dbReference type="ChEBI" id="CHEBI:61930"/>
        <dbReference type="EC" id="2.3.1.48"/>
    </reaction>
    <physiologicalReaction direction="left-to-right" evidence="9">
        <dbReference type="Rhea" id="RHEA:21993"/>
    </physiologicalReaction>
</comment>
<dbReference type="GO" id="GO:0006355">
    <property type="term" value="P:regulation of DNA-templated transcription"/>
    <property type="evidence" value="ECO:0007669"/>
    <property type="project" value="InterPro"/>
</dbReference>
<keyword evidence="4" id="KW-0227">DNA damage</keyword>
<dbReference type="PROSITE" id="PS51728">
    <property type="entry name" value="RTT109_HAT"/>
    <property type="match status" value="1"/>
</dbReference>
<dbReference type="GO" id="GO:0005634">
    <property type="term" value="C:nucleus"/>
    <property type="evidence" value="ECO:0007669"/>
    <property type="project" value="UniProtKB-SubCell"/>
</dbReference>
<gene>
    <name evidence="11" type="ORF">BDZ85DRAFT_303020</name>
</gene>
<keyword evidence="12" id="KW-1185">Reference proteome</keyword>
<feature type="compositionally biased region" description="Low complexity" evidence="10">
    <location>
        <begin position="349"/>
        <end position="358"/>
    </location>
</feature>
<comment type="subcellular location">
    <subcellularLocation>
        <location evidence="1">Nucleus</location>
    </subcellularLocation>
</comment>
<evidence type="ECO:0000256" key="3">
    <source>
        <dbReference type="ARBA" id="ARBA00022679"/>
    </source>
</evidence>
<evidence type="ECO:0000256" key="6">
    <source>
        <dbReference type="ARBA" id="ARBA00023015"/>
    </source>
</evidence>
<dbReference type="EMBL" id="ML992512">
    <property type="protein sequence ID" value="KAF2220650.1"/>
    <property type="molecule type" value="Genomic_DNA"/>
</dbReference>